<organism evidence="11 12">
    <name type="scientific">Dinoponera quadriceps</name>
    <name type="common">South American ant</name>
    <dbReference type="NCBI Taxonomy" id="609295"/>
    <lineage>
        <taxon>Eukaryota</taxon>
        <taxon>Metazoa</taxon>
        <taxon>Ecdysozoa</taxon>
        <taxon>Arthropoda</taxon>
        <taxon>Hexapoda</taxon>
        <taxon>Insecta</taxon>
        <taxon>Pterygota</taxon>
        <taxon>Neoptera</taxon>
        <taxon>Endopterygota</taxon>
        <taxon>Hymenoptera</taxon>
        <taxon>Apocrita</taxon>
        <taxon>Aculeata</taxon>
        <taxon>Formicoidea</taxon>
        <taxon>Formicidae</taxon>
        <taxon>Ponerinae</taxon>
        <taxon>Ponerini</taxon>
        <taxon>Dinoponera</taxon>
    </lineage>
</organism>
<comment type="catalytic activity">
    <reaction evidence="1">
        <text>a 1,2-diacyl-sn-glycero-3-phosphocholine + H2O = a 2-acyl-sn-glycero-3-phosphocholine + a fatty acid + H(+)</text>
        <dbReference type="Rhea" id="RHEA:18689"/>
        <dbReference type="ChEBI" id="CHEBI:15377"/>
        <dbReference type="ChEBI" id="CHEBI:15378"/>
        <dbReference type="ChEBI" id="CHEBI:28868"/>
        <dbReference type="ChEBI" id="CHEBI:57643"/>
        <dbReference type="ChEBI" id="CHEBI:57875"/>
        <dbReference type="EC" id="3.1.1.32"/>
    </reaction>
</comment>
<evidence type="ECO:0000256" key="4">
    <source>
        <dbReference type="ARBA" id="ARBA00013179"/>
    </source>
</evidence>
<gene>
    <name evidence="12" type="primary">LOC106748854</name>
</gene>
<protein>
    <recommendedName>
        <fullName evidence="4">phospholipase A1</fullName>
        <ecNumber evidence="4">3.1.1.32</ecNumber>
    </recommendedName>
</protein>
<feature type="domain" description="Lipase" evidence="10">
    <location>
        <begin position="91"/>
        <end position="422"/>
    </location>
</feature>
<dbReference type="Pfam" id="PF00151">
    <property type="entry name" value="Lipase"/>
    <property type="match status" value="1"/>
</dbReference>
<dbReference type="CDD" id="cd00707">
    <property type="entry name" value="Pancreat_lipase_like"/>
    <property type="match status" value="1"/>
</dbReference>
<keyword evidence="5" id="KW-0964">Secreted</keyword>
<comment type="similarity">
    <text evidence="3 8">Belongs to the AB hydrolase superfamily. Lipase family.</text>
</comment>
<comment type="subcellular location">
    <subcellularLocation>
        <location evidence="2">Secreted</location>
    </subcellularLocation>
</comment>
<dbReference type="InterPro" id="IPR013818">
    <property type="entry name" value="Lipase"/>
</dbReference>
<keyword evidence="11" id="KW-1185">Reference proteome</keyword>
<dbReference type="InterPro" id="IPR000734">
    <property type="entry name" value="TAG_lipase"/>
</dbReference>
<dbReference type="InterPro" id="IPR033906">
    <property type="entry name" value="Lipase_N"/>
</dbReference>
<evidence type="ECO:0000256" key="8">
    <source>
        <dbReference type="RuleBase" id="RU004262"/>
    </source>
</evidence>
<evidence type="ECO:0000256" key="3">
    <source>
        <dbReference type="ARBA" id="ARBA00010701"/>
    </source>
</evidence>
<dbReference type="PRINTS" id="PR00821">
    <property type="entry name" value="TAGLIPASE"/>
</dbReference>
<reference evidence="12" key="1">
    <citation type="submission" date="2025-08" db="UniProtKB">
        <authorList>
            <consortium name="RefSeq"/>
        </authorList>
    </citation>
    <scope>IDENTIFICATION</scope>
</reference>
<keyword evidence="9" id="KW-0732">Signal</keyword>
<dbReference type="PANTHER" id="PTHR11610">
    <property type="entry name" value="LIPASE"/>
    <property type="match status" value="1"/>
</dbReference>
<dbReference type="AlphaFoldDB" id="A0A6P3XXH7"/>
<dbReference type="GO" id="GO:0005615">
    <property type="term" value="C:extracellular space"/>
    <property type="evidence" value="ECO:0007669"/>
    <property type="project" value="TreeGrafter"/>
</dbReference>
<name>A0A6P3XXH7_DINQU</name>
<evidence type="ECO:0000256" key="2">
    <source>
        <dbReference type="ARBA" id="ARBA00004613"/>
    </source>
</evidence>
<dbReference type="Gene3D" id="3.40.50.1820">
    <property type="entry name" value="alpha/beta hydrolase"/>
    <property type="match status" value="1"/>
</dbReference>
<evidence type="ECO:0000313" key="12">
    <source>
        <dbReference type="RefSeq" id="XP_014483236.1"/>
    </source>
</evidence>
<dbReference type="EC" id="3.1.1.32" evidence="4"/>
<keyword evidence="7" id="KW-1015">Disulfide bond</keyword>
<evidence type="ECO:0000256" key="1">
    <source>
        <dbReference type="ARBA" id="ARBA00000111"/>
    </source>
</evidence>
<dbReference type="OrthoDB" id="199913at2759"/>
<dbReference type="SUPFAM" id="SSF53474">
    <property type="entry name" value="alpha/beta-Hydrolases"/>
    <property type="match status" value="1"/>
</dbReference>
<keyword evidence="6" id="KW-0378">Hydrolase</keyword>
<dbReference type="GO" id="GO:0016042">
    <property type="term" value="P:lipid catabolic process"/>
    <property type="evidence" value="ECO:0007669"/>
    <property type="project" value="TreeGrafter"/>
</dbReference>
<evidence type="ECO:0000256" key="5">
    <source>
        <dbReference type="ARBA" id="ARBA00022525"/>
    </source>
</evidence>
<evidence type="ECO:0000259" key="10">
    <source>
        <dbReference type="Pfam" id="PF00151"/>
    </source>
</evidence>
<feature type="chain" id="PRO_5027812952" description="phospholipase A1" evidence="9">
    <location>
        <begin position="22"/>
        <end position="447"/>
    </location>
</feature>
<evidence type="ECO:0000313" key="11">
    <source>
        <dbReference type="Proteomes" id="UP000515204"/>
    </source>
</evidence>
<proteinExistence type="inferred from homology"/>
<dbReference type="Proteomes" id="UP000515204">
    <property type="component" value="Unplaced"/>
</dbReference>
<dbReference type="GeneID" id="106748854"/>
<feature type="signal peptide" evidence="9">
    <location>
        <begin position="1"/>
        <end position="21"/>
    </location>
</feature>
<dbReference type="GO" id="GO:0008970">
    <property type="term" value="F:phospholipase A1 activity"/>
    <property type="evidence" value="ECO:0007669"/>
    <property type="project" value="UniProtKB-EC"/>
</dbReference>
<sequence length="447" mass="50073">MMKMYIALVALVVLLTLPGESHFTPSAFPTYAKRTGPFFGSAQNKTIVAETRRQFNDTALANFTYPTYMNESLSESSSPKNIDCFGLGRTVATYLERLLSSEPNGSAALDVRFSLSSRRQPRRVYVVLDEQFSLEWTDFRIERRTVIIVHGFLSQGNAEWVKDMEKAFLAWDDVNVVVIDWSAGSNTLNYYKAAVNTRIVGYQISKLIEQLANATINANGPDTSNWGPLHLVGHSLGAHICGFAAKELKKRHNKWLVHRITGLDPAQPCFRNTESTVRLSRSDAPFVDVIHTNARFCMSLGLGFPEPIGYVDFYLNGGKMQPGCSKKNQSSSILRILQIPADAIKRAICSHGRSYEYFTESLVSASMPNCTFGAYSWDLTYKHLSQTIGSCANDTCTEMGIRAEFYNKRGTFYVATRGSSPYCINSSDIIDEVRMQLEQDYQDEAED</sequence>
<dbReference type="InterPro" id="IPR029058">
    <property type="entry name" value="AB_hydrolase_fold"/>
</dbReference>
<dbReference type="KEGG" id="dqu:106748854"/>
<evidence type="ECO:0000256" key="7">
    <source>
        <dbReference type="ARBA" id="ARBA00023157"/>
    </source>
</evidence>
<evidence type="ECO:0000256" key="6">
    <source>
        <dbReference type="ARBA" id="ARBA00022801"/>
    </source>
</evidence>
<evidence type="ECO:0000256" key="9">
    <source>
        <dbReference type="SAM" id="SignalP"/>
    </source>
</evidence>
<accession>A0A6P3XXH7</accession>
<dbReference type="RefSeq" id="XP_014483236.1">
    <property type="nucleotide sequence ID" value="XM_014627750.1"/>
</dbReference>
<dbReference type="PANTHER" id="PTHR11610:SF173">
    <property type="entry name" value="LIPASE DOMAIN-CONTAINING PROTEIN-RELATED"/>
    <property type="match status" value="1"/>
</dbReference>